<accession>A0ABN6ENQ1</accession>
<sequence length="714" mass="75823">MRKVAKWSLIGAGGLAFLFVLALVVMVTVIDLNEYKDRIAQAVEHTTGRTLTFDGDLNLLVFPRFGVELGGLTLSNAEGFGPEPMITTASGRVTIQTFPLLFGKVKFGDLRLDELDLKLARKADGTTNWADLVGRSPETSSESDPFDIEPFSLEVGDVSITDARFQWDDRMTDTAFVLSGLTVSTGKVRQGALFPVDVNLAFACPAPNVKGTISLSGKSSIDMENREYSHMDMKLKVDAEGEVIPGGKTKASVNLKFLTLNFNEERAQVSGLKASSYGVTVHADATVQGITKSVEKMAGVITLDPFNAKKTLAALGEELPATADPKALTRLNGMVDFAYESGVLTVNALEANADDARIVAKGRAEAAGALPFVFARIDVGTLDLDRYLPTGHAGTTRNSKKKAANGEKDDTILPVDVIRNLAFDVEARVAKLTIGKANVTNVVAKLDAKDGIVRLKSVSMDAYDGVIRGTSIVNAQGPTPRSGMTATIEKVDVGGLSRDMTGNSKRAGMLDFKLAASSVGSRVYDILSNTNGKFDFHLADGVFPGVDLTRMARQTHKRKSEGGKVEAAKTDSTKFGAITGTGVIRKGVVRNRDLEVKAPGLRATGAGAVYLPTREIDYMVKAKLVPQAEGQGGKDSDDLIGVMVPIHVTGTLENPYYWVSITEYVKALGGMVLDVAGSVFDGVKGAVESVGDALDDSGSSSKSGSSKGKFLGIF</sequence>
<evidence type="ECO:0000256" key="2">
    <source>
        <dbReference type="SAM" id="Phobius"/>
    </source>
</evidence>
<dbReference type="PANTHER" id="PTHR30441:SF4">
    <property type="entry name" value="PROTEIN ASMA"/>
    <property type="match status" value="1"/>
</dbReference>
<keyword evidence="2" id="KW-0812">Transmembrane</keyword>
<dbReference type="InterPro" id="IPR007844">
    <property type="entry name" value="AsmA"/>
</dbReference>
<evidence type="ECO:0000256" key="1">
    <source>
        <dbReference type="SAM" id="MobiDB-lite"/>
    </source>
</evidence>
<protein>
    <submittedName>
        <fullName evidence="4">Cell envelope biogenesis protein AsmA</fullName>
    </submittedName>
</protein>
<dbReference type="Proteomes" id="UP001053296">
    <property type="component" value="Chromosome"/>
</dbReference>
<gene>
    <name evidence="4" type="ORF">PSDVSF_11280</name>
</gene>
<evidence type="ECO:0000313" key="4">
    <source>
        <dbReference type="EMBL" id="BCS87886.1"/>
    </source>
</evidence>
<keyword evidence="5" id="KW-1185">Reference proteome</keyword>
<evidence type="ECO:0000313" key="5">
    <source>
        <dbReference type="Proteomes" id="UP001053296"/>
    </source>
</evidence>
<proteinExistence type="predicted"/>
<dbReference type="InterPro" id="IPR052894">
    <property type="entry name" value="AsmA-related"/>
</dbReference>
<feature type="domain" description="AsmA" evidence="3">
    <location>
        <begin position="1"/>
        <end position="594"/>
    </location>
</feature>
<dbReference type="EMBL" id="AP024485">
    <property type="protein sequence ID" value="BCS87886.1"/>
    <property type="molecule type" value="Genomic_DNA"/>
</dbReference>
<name>A0ABN6ENQ1_9BACT</name>
<dbReference type="PANTHER" id="PTHR30441">
    <property type="entry name" value="DUF748 DOMAIN-CONTAINING PROTEIN"/>
    <property type="match status" value="1"/>
</dbReference>
<feature type="region of interest" description="Disordered" evidence="1">
    <location>
        <begin position="692"/>
        <end position="714"/>
    </location>
</feature>
<feature type="transmembrane region" description="Helical" evidence="2">
    <location>
        <begin position="7"/>
        <end position="30"/>
    </location>
</feature>
<dbReference type="Pfam" id="PF05170">
    <property type="entry name" value="AsmA"/>
    <property type="match status" value="1"/>
</dbReference>
<feature type="compositionally biased region" description="Low complexity" evidence="1">
    <location>
        <begin position="697"/>
        <end position="714"/>
    </location>
</feature>
<dbReference type="RefSeq" id="WP_229594738.1">
    <property type="nucleotide sequence ID" value="NZ_AP024485.1"/>
</dbReference>
<keyword evidence="2" id="KW-0472">Membrane</keyword>
<keyword evidence="2" id="KW-1133">Transmembrane helix</keyword>
<organism evidence="4 5">
    <name type="scientific">Pseudodesulfovibrio sediminis</name>
    <dbReference type="NCBI Taxonomy" id="2810563"/>
    <lineage>
        <taxon>Bacteria</taxon>
        <taxon>Pseudomonadati</taxon>
        <taxon>Thermodesulfobacteriota</taxon>
        <taxon>Desulfovibrionia</taxon>
        <taxon>Desulfovibrionales</taxon>
        <taxon>Desulfovibrionaceae</taxon>
    </lineage>
</organism>
<reference evidence="4" key="1">
    <citation type="journal article" date="2022" name="Arch. Microbiol.">
        <title>Pseudodesulfovibrio sediminis sp. nov., a mesophilic and neutrophilic sulfate-reducing bacterium isolated from sediment of a brackish lake.</title>
        <authorList>
            <person name="Takahashi A."/>
            <person name="Kojima H."/>
            <person name="Watanabe M."/>
            <person name="Fukui M."/>
        </authorList>
    </citation>
    <scope>NUCLEOTIDE SEQUENCE</scope>
    <source>
        <strain evidence="4">SF6</strain>
    </source>
</reference>
<evidence type="ECO:0000259" key="3">
    <source>
        <dbReference type="Pfam" id="PF05170"/>
    </source>
</evidence>